<name>A0A1B7MG31_9AGAM</name>
<dbReference type="EMBL" id="KV449352">
    <property type="protein sequence ID" value="OAX31550.1"/>
    <property type="molecule type" value="Genomic_DNA"/>
</dbReference>
<protein>
    <submittedName>
        <fullName evidence="2">Uncharacterized protein</fullName>
    </submittedName>
</protein>
<dbReference type="OrthoDB" id="2683059at2759"/>
<evidence type="ECO:0000313" key="2">
    <source>
        <dbReference type="EMBL" id="OAX31550.1"/>
    </source>
</evidence>
<organism evidence="2 3">
    <name type="scientific">Rhizopogon vinicolor AM-OR11-026</name>
    <dbReference type="NCBI Taxonomy" id="1314800"/>
    <lineage>
        <taxon>Eukaryota</taxon>
        <taxon>Fungi</taxon>
        <taxon>Dikarya</taxon>
        <taxon>Basidiomycota</taxon>
        <taxon>Agaricomycotina</taxon>
        <taxon>Agaricomycetes</taxon>
        <taxon>Agaricomycetidae</taxon>
        <taxon>Boletales</taxon>
        <taxon>Suillineae</taxon>
        <taxon>Rhizopogonaceae</taxon>
        <taxon>Rhizopogon</taxon>
    </lineage>
</organism>
<dbReference type="AlphaFoldDB" id="A0A1B7MG31"/>
<proteinExistence type="predicted"/>
<reference evidence="2 3" key="1">
    <citation type="submission" date="2016-06" db="EMBL/GenBank/DDBJ databases">
        <title>Comparative genomics of the ectomycorrhizal sister species Rhizopogon vinicolor and Rhizopogon vesiculosus (Basidiomycota: Boletales) reveals a divergence of the mating type B locus.</title>
        <authorList>
            <consortium name="DOE Joint Genome Institute"/>
            <person name="Mujic A.B."/>
            <person name="Kuo A."/>
            <person name="Tritt A."/>
            <person name="Lipzen A."/>
            <person name="Chen C."/>
            <person name="Johnson J."/>
            <person name="Sharma A."/>
            <person name="Barry K."/>
            <person name="Grigoriev I.V."/>
            <person name="Spatafora J.W."/>
        </authorList>
    </citation>
    <scope>NUCLEOTIDE SEQUENCE [LARGE SCALE GENOMIC DNA]</scope>
    <source>
        <strain evidence="2 3">AM-OR11-026</strain>
    </source>
</reference>
<gene>
    <name evidence="2" type="ORF">K503DRAFT_75890</name>
</gene>
<sequence>MRNAQRVSSGLGRHFVSPQKPQDKRKTQTVVNLPGADAKRRRLLAAMEELMTSQHQASTSKPPSPHVLPTSNQLPHSGEDVTIHDVEILDLEPEPALKPEEAQAKRRISPDKSADSLYSSWSTLIPTLINAQLTYSTQTYGKPFQNSHEVISACATL</sequence>
<feature type="compositionally biased region" description="Polar residues" evidence="1">
    <location>
        <begin position="51"/>
        <end position="61"/>
    </location>
</feature>
<dbReference type="InParanoid" id="A0A1B7MG31"/>
<accession>A0A1B7MG31</accession>
<evidence type="ECO:0000313" key="3">
    <source>
        <dbReference type="Proteomes" id="UP000092154"/>
    </source>
</evidence>
<feature type="compositionally biased region" description="Basic and acidic residues" evidence="1">
    <location>
        <begin position="95"/>
        <end position="114"/>
    </location>
</feature>
<dbReference type="Proteomes" id="UP000092154">
    <property type="component" value="Unassembled WGS sequence"/>
</dbReference>
<feature type="region of interest" description="Disordered" evidence="1">
    <location>
        <begin position="1"/>
        <end position="114"/>
    </location>
</feature>
<feature type="compositionally biased region" description="Basic and acidic residues" evidence="1">
    <location>
        <begin position="77"/>
        <end position="87"/>
    </location>
</feature>
<evidence type="ECO:0000256" key="1">
    <source>
        <dbReference type="SAM" id="MobiDB-lite"/>
    </source>
</evidence>
<keyword evidence="3" id="KW-1185">Reference proteome</keyword>